<protein>
    <submittedName>
        <fullName evidence="2">Predicted membrane protein</fullName>
    </submittedName>
</protein>
<name>A0A1H7LXC8_9BACT</name>
<reference evidence="2 3" key="1">
    <citation type="submission" date="2016-10" db="EMBL/GenBank/DDBJ databases">
        <authorList>
            <person name="de Groot N.N."/>
        </authorList>
    </citation>
    <scope>NUCLEOTIDE SEQUENCE [LARGE SCALE GENOMIC DNA]</scope>
    <source>
        <strain evidence="2 3">DSM 21039</strain>
    </source>
</reference>
<proteinExistence type="predicted"/>
<feature type="transmembrane region" description="Helical" evidence="1">
    <location>
        <begin position="127"/>
        <end position="150"/>
    </location>
</feature>
<feature type="transmembrane region" description="Helical" evidence="1">
    <location>
        <begin position="156"/>
        <end position="178"/>
    </location>
</feature>
<evidence type="ECO:0000256" key="1">
    <source>
        <dbReference type="SAM" id="Phobius"/>
    </source>
</evidence>
<feature type="transmembrane region" description="Helical" evidence="1">
    <location>
        <begin position="190"/>
        <end position="212"/>
    </location>
</feature>
<gene>
    <name evidence="2" type="ORF">SAMN04488505_1011358</name>
</gene>
<keyword evidence="1" id="KW-0472">Membrane</keyword>
<dbReference type="EMBL" id="FOBB01000001">
    <property type="protein sequence ID" value="SEL03640.1"/>
    <property type="molecule type" value="Genomic_DNA"/>
</dbReference>
<keyword evidence="3" id="KW-1185">Reference proteome</keyword>
<feature type="transmembrane region" description="Helical" evidence="1">
    <location>
        <begin position="224"/>
        <end position="242"/>
    </location>
</feature>
<accession>A0A1H7LXC8</accession>
<dbReference type="AlphaFoldDB" id="A0A1H7LXC8"/>
<feature type="transmembrane region" description="Helical" evidence="1">
    <location>
        <begin position="85"/>
        <end position="106"/>
    </location>
</feature>
<evidence type="ECO:0000313" key="2">
    <source>
        <dbReference type="EMBL" id="SEL03640.1"/>
    </source>
</evidence>
<evidence type="ECO:0000313" key="3">
    <source>
        <dbReference type="Proteomes" id="UP000198984"/>
    </source>
</evidence>
<dbReference type="InterPro" id="IPR018750">
    <property type="entry name" value="DUF2306_membrane"/>
</dbReference>
<sequence>MPSLQLWILSQHMPLWSTAALLSVQYNYFYTMAYHFTTKRTPRLIWLVVILLALIGVAMVLRRTLTMAGVIASVNPAGGAPFDTGFAKHAVITFLHILPGALFMILGPLQFVKSIREKYPRFHRRSGWVFIVCGYMIGISAFIMSFLLPIGGVNEGAATVLFSVFFLIALTMALVHIVKRRVALHREWMLRAFAIGLAVSTIRPIVGLFFAFSGLAPQQFFGTAFWIGFTLHLIIAEGWINYTRQSI</sequence>
<keyword evidence="1" id="KW-0812">Transmembrane</keyword>
<dbReference type="Proteomes" id="UP000198984">
    <property type="component" value="Unassembled WGS sequence"/>
</dbReference>
<dbReference type="Pfam" id="PF10067">
    <property type="entry name" value="DUF2306"/>
    <property type="match status" value="1"/>
</dbReference>
<keyword evidence="1" id="KW-1133">Transmembrane helix</keyword>
<feature type="transmembrane region" description="Helical" evidence="1">
    <location>
        <begin position="44"/>
        <end position="65"/>
    </location>
</feature>
<organism evidence="2 3">
    <name type="scientific">Chitinophaga rupis</name>
    <dbReference type="NCBI Taxonomy" id="573321"/>
    <lineage>
        <taxon>Bacteria</taxon>
        <taxon>Pseudomonadati</taxon>
        <taxon>Bacteroidota</taxon>
        <taxon>Chitinophagia</taxon>
        <taxon>Chitinophagales</taxon>
        <taxon>Chitinophagaceae</taxon>
        <taxon>Chitinophaga</taxon>
    </lineage>
</organism>
<dbReference type="STRING" id="573321.SAMN04488505_1011358"/>